<feature type="signal peptide" evidence="1">
    <location>
        <begin position="1"/>
        <end position="25"/>
    </location>
</feature>
<protein>
    <recommendedName>
        <fullName evidence="4">Secreted protein</fullName>
    </recommendedName>
</protein>
<sequence length="68" mass="7808">MKRALLVVLMIFGLNILLTSCTTDSYDSSTESITIQEDKIQFYKNEVTEDDDDLDYDSTDPIVKPKRD</sequence>
<proteinExistence type="predicted"/>
<organism evidence="2 3">
    <name type="scientific">Flavobacterium jumunjinense</name>
    <dbReference type="NCBI Taxonomy" id="998845"/>
    <lineage>
        <taxon>Bacteria</taxon>
        <taxon>Pseudomonadati</taxon>
        <taxon>Bacteroidota</taxon>
        <taxon>Flavobacteriia</taxon>
        <taxon>Flavobacteriales</taxon>
        <taxon>Flavobacteriaceae</taxon>
        <taxon>Flavobacterium</taxon>
    </lineage>
</organism>
<evidence type="ECO:0000256" key="1">
    <source>
        <dbReference type="SAM" id="SignalP"/>
    </source>
</evidence>
<name>A0ABV5GNT0_9FLAO</name>
<dbReference type="Proteomes" id="UP001589607">
    <property type="component" value="Unassembled WGS sequence"/>
</dbReference>
<reference evidence="2 3" key="1">
    <citation type="submission" date="2024-09" db="EMBL/GenBank/DDBJ databases">
        <authorList>
            <person name="Sun Q."/>
            <person name="Mori K."/>
        </authorList>
    </citation>
    <scope>NUCLEOTIDE SEQUENCE [LARGE SCALE GENOMIC DNA]</scope>
    <source>
        <strain evidence="2 3">CECT 7955</strain>
    </source>
</reference>
<keyword evidence="1" id="KW-0732">Signal</keyword>
<gene>
    <name evidence="2" type="ORF">ACFFVF_10565</name>
</gene>
<evidence type="ECO:0000313" key="3">
    <source>
        <dbReference type="Proteomes" id="UP001589607"/>
    </source>
</evidence>
<dbReference type="PROSITE" id="PS51257">
    <property type="entry name" value="PROKAR_LIPOPROTEIN"/>
    <property type="match status" value="1"/>
</dbReference>
<evidence type="ECO:0008006" key="4">
    <source>
        <dbReference type="Google" id="ProtNLM"/>
    </source>
</evidence>
<evidence type="ECO:0000313" key="2">
    <source>
        <dbReference type="EMBL" id="MFB9096959.1"/>
    </source>
</evidence>
<comment type="caution">
    <text evidence="2">The sequence shown here is derived from an EMBL/GenBank/DDBJ whole genome shotgun (WGS) entry which is preliminary data.</text>
</comment>
<feature type="chain" id="PRO_5047223496" description="Secreted protein" evidence="1">
    <location>
        <begin position="26"/>
        <end position="68"/>
    </location>
</feature>
<keyword evidence="3" id="KW-1185">Reference proteome</keyword>
<dbReference type="EMBL" id="JBHMEY010000029">
    <property type="protein sequence ID" value="MFB9096959.1"/>
    <property type="molecule type" value="Genomic_DNA"/>
</dbReference>
<accession>A0ABV5GNT0</accession>
<dbReference type="RefSeq" id="WP_236457873.1">
    <property type="nucleotide sequence ID" value="NZ_CBCSGE010000005.1"/>
</dbReference>